<dbReference type="GO" id="GO:0000160">
    <property type="term" value="P:phosphorelay signal transduction system"/>
    <property type="evidence" value="ECO:0007669"/>
    <property type="project" value="InterPro"/>
</dbReference>
<dbReference type="GO" id="GO:0006355">
    <property type="term" value="P:regulation of DNA-templated transcription"/>
    <property type="evidence" value="ECO:0007669"/>
    <property type="project" value="InterPro"/>
</dbReference>
<evidence type="ECO:0000313" key="9">
    <source>
        <dbReference type="Proteomes" id="UP000273811"/>
    </source>
</evidence>
<keyword evidence="3" id="KW-0805">Transcription regulation</keyword>
<evidence type="ECO:0000313" key="8">
    <source>
        <dbReference type="EMBL" id="RWR13650.1"/>
    </source>
</evidence>
<dbReference type="Pfam" id="PF00158">
    <property type="entry name" value="Sigma54_activat"/>
    <property type="match status" value="1"/>
</dbReference>
<keyword evidence="2" id="KW-0067">ATP-binding</keyword>
<dbReference type="SMART" id="SM00448">
    <property type="entry name" value="REC"/>
    <property type="match status" value="1"/>
</dbReference>
<dbReference type="Pfam" id="PF02954">
    <property type="entry name" value="HTH_8"/>
    <property type="match status" value="1"/>
</dbReference>
<dbReference type="PROSITE" id="PS50110">
    <property type="entry name" value="RESPONSE_REGULATORY"/>
    <property type="match status" value="1"/>
</dbReference>
<dbReference type="FunFam" id="3.40.50.300:FF:000006">
    <property type="entry name" value="DNA-binding transcriptional regulator NtrC"/>
    <property type="match status" value="1"/>
</dbReference>
<dbReference type="InterPro" id="IPR058031">
    <property type="entry name" value="AAA_lid_NorR"/>
</dbReference>
<dbReference type="PROSITE" id="PS00675">
    <property type="entry name" value="SIGMA54_INTERACT_1"/>
    <property type="match status" value="1"/>
</dbReference>
<dbReference type="PROSITE" id="PS50045">
    <property type="entry name" value="SIGMA54_INTERACT_4"/>
    <property type="match status" value="1"/>
</dbReference>
<name>A0A443IZV0_9BACI</name>
<dbReference type="Proteomes" id="UP000273811">
    <property type="component" value="Unassembled WGS sequence"/>
</dbReference>
<sequence>MKKSILFVDDEIRLLRALSLSFRKKGFIVELAATGAEARKKVKENDFDLVLLDLRLPDANGLDLLEEFVSLYPQKLFMIMTAYGDIESAVIAMKSGAIDYIVKPAKLDEIELAINKAFSWLEMKKENLYLKEQLKQVEPTKGLISISNEMKDIYTLVERVSSTDATVLIHGESGTGKSMIAKIIHQLSDRSEAPFIVVNCAAIPENLLESELFGYEKGAFTGATASRAGKFEAAHRGTIFLDEIGEISLQLQAKLLQAVQEKSFMRLGSNQLKQVDIRIISATNSNLKQMVKEGKFREDLFYRLNIVDMYIPPLRDRIDDIPLLIEEFLERHRQKTKINYKVSSHLLTILTNYDWPGNVRELQNAVERAVVLCDGENLSIRDFPREIQEYNNRQFRLESFSLNQGKTLPEQLEEIEKKFILTAVEEQHGQVAAAARKLGISRQLLSYKLNKYLNQ</sequence>
<feature type="domain" description="Response regulatory" evidence="7">
    <location>
        <begin position="4"/>
        <end position="118"/>
    </location>
</feature>
<dbReference type="OrthoDB" id="9771372at2"/>
<protein>
    <submittedName>
        <fullName evidence="8">Sigma-54-dependent Fis family transcriptional regulator</fullName>
    </submittedName>
</protein>
<dbReference type="SMART" id="SM00382">
    <property type="entry name" value="AAA"/>
    <property type="match status" value="1"/>
</dbReference>
<dbReference type="SUPFAM" id="SSF52540">
    <property type="entry name" value="P-loop containing nucleoside triphosphate hydrolases"/>
    <property type="match status" value="1"/>
</dbReference>
<evidence type="ECO:0000256" key="4">
    <source>
        <dbReference type="ARBA" id="ARBA00023163"/>
    </source>
</evidence>
<dbReference type="InterPro" id="IPR027417">
    <property type="entry name" value="P-loop_NTPase"/>
</dbReference>
<evidence type="ECO:0000256" key="3">
    <source>
        <dbReference type="ARBA" id="ARBA00023015"/>
    </source>
</evidence>
<reference evidence="8" key="1">
    <citation type="submission" date="2018-12" db="EMBL/GenBank/DDBJ databases">
        <authorList>
            <person name="Sun L."/>
            <person name="Chen Z."/>
        </authorList>
    </citation>
    <scope>NUCLEOTIDE SEQUENCE [LARGE SCALE GENOMIC DNA]</scope>
    <source>
        <strain evidence="8">DSM 16012</strain>
    </source>
</reference>
<dbReference type="AlphaFoldDB" id="A0A443IZV0"/>
<gene>
    <name evidence="8" type="ORF">D4N35_004355</name>
</gene>
<dbReference type="GO" id="GO:0043565">
    <property type="term" value="F:sequence-specific DNA binding"/>
    <property type="evidence" value="ECO:0007669"/>
    <property type="project" value="InterPro"/>
</dbReference>
<dbReference type="Gene3D" id="3.40.50.2300">
    <property type="match status" value="1"/>
</dbReference>
<dbReference type="GO" id="GO:0005524">
    <property type="term" value="F:ATP binding"/>
    <property type="evidence" value="ECO:0007669"/>
    <property type="project" value="UniProtKB-KW"/>
</dbReference>
<dbReference type="Gene3D" id="3.40.50.300">
    <property type="entry name" value="P-loop containing nucleotide triphosphate hydrolases"/>
    <property type="match status" value="1"/>
</dbReference>
<dbReference type="Pfam" id="PF00072">
    <property type="entry name" value="Response_reg"/>
    <property type="match status" value="1"/>
</dbReference>
<dbReference type="InterPro" id="IPR002197">
    <property type="entry name" value="HTH_Fis"/>
</dbReference>
<dbReference type="InterPro" id="IPR001789">
    <property type="entry name" value="Sig_transdc_resp-reg_receiver"/>
</dbReference>
<dbReference type="InterPro" id="IPR011006">
    <property type="entry name" value="CheY-like_superfamily"/>
</dbReference>
<dbReference type="Gene3D" id="1.10.8.60">
    <property type="match status" value="1"/>
</dbReference>
<dbReference type="CDD" id="cd00009">
    <property type="entry name" value="AAA"/>
    <property type="match status" value="1"/>
</dbReference>
<dbReference type="SUPFAM" id="SSF46689">
    <property type="entry name" value="Homeodomain-like"/>
    <property type="match status" value="1"/>
</dbReference>
<dbReference type="Pfam" id="PF25601">
    <property type="entry name" value="AAA_lid_14"/>
    <property type="match status" value="1"/>
</dbReference>
<dbReference type="InterPro" id="IPR009057">
    <property type="entry name" value="Homeodomain-like_sf"/>
</dbReference>
<accession>A0A443IZV0</accession>
<dbReference type="PANTHER" id="PTHR32071">
    <property type="entry name" value="TRANSCRIPTIONAL REGULATORY PROTEIN"/>
    <property type="match status" value="1"/>
</dbReference>
<dbReference type="InterPro" id="IPR025944">
    <property type="entry name" value="Sigma_54_int_dom_CS"/>
</dbReference>
<dbReference type="Gene3D" id="1.10.10.60">
    <property type="entry name" value="Homeodomain-like"/>
    <property type="match status" value="1"/>
</dbReference>
<evidence type="ECO:0000256" key="5">
    <source>
        <dbReference type="PROSITE-ProRule" id="PRU00169"/>
    </source>
</evidence>
<evidence type="ECO:0000256" key="1">
    <source>
        <dbReference type="ARBA" id="ARBA00022741"/>
    </source>
</evidence>
<dbReference type="InterPro" id="IPR002078">
    <property type="entry name" value="Sigma_54_int"/>
</dbReference>
<dbReference type="SUPFAM" id="SSF52172">
    <property type="entry name" value="CheY-like"/>
    <property type="match status" value="1"/>
</dbReference>
<dbReference type="InterPro" id="IPR025662">
    <property type="entry name" value="Sigma_54_int_dom_ATP-bd_1"/>
</dbReference>
<feature type="domain" description="Sigma-54 factor interaction" evidence="6">
    <location>
        <begin position="143"/>
        <end position="371"/>
    </location>
</feature>
<keyword evidence="4" id="KW-0804">Transcription</keyword>
<evidence type="ECO:0000256" key="2">
    <source>
        <dbReference type="ARBA" id="ARBA00022840"/>
    </source>
</evidence>
<dbReference type="PROSITE" id="PS00688">
    <property type="entry name" value="SIGMA54_INTERACT_3"/>
    <property type="match status" value="1"/>
</dbReference>
<keyword evidence="9" id="KW-1185">Reference proteome</keyword>
<dbReference type="RefSeq" id="WP_120070554.1">
    <property type="nucleotide sequence ID" value="NZ_CP126113.1"/>
</dbReference>
<dbReference type="InterPro" id="IPR003593">
    <property type="entry name" value="AAA+_ATPase"/>
</dbReference>
<proteinExistence type="predicted"/>
<evidence type="ECO:0000259" key="6">
    <source>
        <dbReference type="PROSITE" id="PS50045"/>
    </source>
</evidence>
<organism evidence="8 9">
    <name type="scientific">Siminovitchia fortis</name>
    <dbReference type="NCBI Taxonomy" id="254758"/>
    <lineage>
        <taxon>Bacteria</taxon>
        <taxon>Bacillati</taxon>
        <taxon>Bacillota</taxon>
        <taxon>Bacilli</taxon>
        <taxon>Bacillales</taxon>
        <taxon>Bacillaceae</taxon>
        <taxon>Siminovitchia</taxon>
    </lineage>
</organism>
<feature type="modified residue" description="4-aspartylphosphate" evidence="5">
    <location>
        <position position="53"/>
    </location>
</feature>
<dbReference type="EMBL" id="QYTU02000005">
    <property type="protein sequence ID" value="RWR13650.1"/>
    <property type="molecule type" value="Genomic_DNA"/>
</dbReference>
<dbReference type="PRINTS" id="PR01590">
    <property type="entry name" value="HTHFIS"/>
</dbReference>
<comment type="caution">
    <text evidence="8">The sequence shown here is derived from an EMBL/GenBank/DDBJ whole genome shotgun (WGS) entry which is preliminary data.</text>
</comment>
<evidence type="ECO:0000259" key="7">
    <source>
        <dbReference type="PROSITE" id="PS50110"/>
    </source>
</evidence>
<keyword evidence="5" id="KW-0597">Phosphoprotein</keyword>
<keyword evidence="1" id="KW-0547">Nucleotide-binding</keyword>